<evidence type="ECO:0000256" key="2">
    <source>
        <dbReference type="ARBA" id="ARBA00022475"/>
    </source>
</evidence>
<dbReference type="GO" id="GO:0005886">
    <property type="term" value="C:plasma membrane"/>
    <property type="evidence" value="ECO:0007669"/>
    <property type="project" value="UniProtKB-SubCell"/>
</dbReference>
<dbReference type="InterPro" id="IPR020846">
    <property type="entry name" value="MFS_dom"/>
</dbReference>
<feature type="transmembrane region" description="Helical" evidence="6">
    <location>
        <begin position="87"/>
        <end position="105"/>
    </location>
</feature>
<feature type="transmembrane region" description="Helical" evidence="6">
    <location>
        <begin position="20"/>
        <end position="46"/>
    </location>
</feature>
<dbReference type="Proteomes" id="UP000433577">
    <property type="component" value="Chromosome 3"/>
</dbReference>
<evidence type="ECO:0000256" key="3">
    <source>
        <dbReference type="ARBA" id="ARBA00022692"/>
    </source>
</evidence>
<feature type="transmembrane region" description="Helical" evidence="6">
    <location>
        <begin position="175"/>
        <end position="195"/>
    </location>
</feature>
<dbReference type="InterPro" id="IPR050189">
    <property type="entry name" value="MFS_Efflux_Transporters"/>
</dbReference>
<dbReference type="RefSeq" id="WP_158955009.1">
    <property type="nucleotide sequence ID" value="NZ_CP046915.1"/>
</dbReference>
<evidence type="ECO:0000256" key="5">
    <source>
        <dbReference type="ARBA" id="ARBA00023136"/>
    </source>
</evidence>
<dbReference type="EMBL" id="CP046915">
    <property type="protein sequence ID" value="QGZ65013.1"/>
    <property type="molecule type" value="Genomic_DNA"/>
</dbReference>
<evidence type="ECO:0000259" key="7">
    <source>
        <dbReference type="PROSITE" id="PS50850"/>
    </source>
</evidence>
<dbReference type="PANTHER" id="PTHR43124">
    <property type="entry name" value="PURINE EFFLUX PUMP PBUE"/>
    <property type="match status" value="1"/>
</dbReference>
<feature type="transmembrane region" description="Helical" evidence="6">
    <location>
        <begin position="272"/>
        <end position="291"/>
    </location>
</feature>
<evidence type="ECO:0000256" key="6">
    <source>
        <dbReference type="SAM" id="Phobius"/>
    </source>
</evidence>
<dbReference type="InterPro" id="IPR036259">
    <property type="entry name" value="MFS_trans_sf"/>
</dbReference>
<dbReference type="KEGG" id="pacs:FAZ98_24790"/>
<keyword evidence="9" id="KW-1185">Reference proteome</keyword>
<proteinExistence type="predicted"/>
<accession>A0A7Z2GNH4</accession>
<dbReference type="AlphaFoldDB" id="A0A7Z2GNH4"/>
<dbReference type="InterPro" id="IPR011701">
    <property type="entry name" value="MFS"/>
</dbReference>
<dbReference type="GO" id="GO:0022857">
    <property type="term" value="F:transmembrane transporter activity"/>
    <property type="evidence" value="ECO:0007669"/>
    <property type="project" value="InterPro"/>
</dbReference>
<sequence length="425" mass="44751">MLWTQTSPAERRAIRTWQCYALAIGILGELFLAGDWYGFAAVMTFVSQTLHLSPAEAGFVQGAFAITYCIGMLFWSPFARKWSARKLFAIGLLGTGVFMLAQAAAGSFAELVGARLLIGFFDAAVWVGTMKLIVGWFPAERHGATMGTLLAAFSLAITLDFAVGIPMAVSLGWRAFLVTLGVLTLLVGVIGLLTIKGSPQDLGLAAFRWQAGPEPSHHGGGEVALSQIFRARWIYIGWLAIFGDTFALAATATWVVPAFIQQQGMPVQNAALIGTLMGLSQVVFLLIGGWLSDRMSRVTMIRLGAALSLVSALSFVAATHYPMSWGMLLAIAGASGVAVLSGGAIFSLVSESYGEKLAATAIGYAELGGIVSTFIAPTLMGGVIDVTHSFMAAFMAFFVVEAVILVALLAIAAKRSTAPAAAIAH</sequence>
<feature type="transmembrane region" description="Helical" evidence="6">
    <location>
        <begin position="303"/>
        <end position="321"/>
    </location>
</feature>
<dbReference type="SUPFAM" id="SSF103473">
    <property type="entry name" value="MFS general substrate transporter"/>
    <property type="match status" value="1"/>
</dbReference>
<feature type="transmembrane region" description="Helical" evidence="6">
    <location>
        <begin position="361"/>
        <end position="384"/>
    </location>
</feature>
<feature type="transmembrane region" description="Helical" evidence="6">
    <location>
        <begin position="149"/>
        <end position="169"/>
    </location>
</feature>
<keyword evidence="4 6" id="KW-1133">Transmembrane helix</keyword>
<feature type="transmembrane region" description="Helical" evidence="6">
    <location>
        <begin position="327"/>
        <end position="349"/>
    </location>
</feature>
<feature type="transmembrane region" description="Helical" evidence="6">
    <location>
        <begin position="235"/>
        <end position="260"/>
    </location>
</feature>
<feature type="transmembrane region" description="Helical" evidence="6">
    <location>
        <begin position="58"/>
        <end position="75"/>
    </location>
</feature>
<feature type="domain" description="Major facilitator superfamily (MFS) profile" evidence="7">
    <location>
        <begin position="21"/>
        <end position="419"/>
    </location>
</feature>
<feature type="transmembrane region" description="Helical" evidence="6">
    <location>
        <begin position="390"/>
        <end position="413"/>
    </location>
</feature>
<keyword evidence="5 6" id="KW-0472">Membrane</keyword>
<evidence type="ECO:0000256" key="1">
    <source>
        <dbReference type="ARBA" id="ARBA00004651"/>
    </source>
</evidence>
<dbReference type="OrthoDB" id="9781976at2"/>
<name>A0A7Z2GNH4_9BURK</name>
<dbReference type="Gene3D" id="1.20.1250.20">
    <property type="entry name" value="MFS general substrate transporter like domains"/>
    <property type="match status" value="2"/>
</dbReference>
<dbReference type="PROSITE" id="PS50850">
    <property type="entry name" value="MFS"/>
    <property type="match status" value="1"/>
</dbReference>
<keyword evidence="3 6" id="KW-0812">Transmembrane</keyword>
<feature type="transmembrane region" description="Helical" evidence="6">
    <location>
        <begin position="117"/>
        <end position="137"/>
    </location>
</feature>
<organism evidence="8 9">
    <name type="scientific">Paraburkholderia acidisoli</name>
    <dbReference type="NCBI Taxonomy" id="2571748"/>
    <lineage>
        <taxon>Bacteria</taxon>
        <taxon>Pseudomonadati</taxon>
        <taxon>Pseudomonadota</taxon>
        <taxon>Betaproteobacteria</taxon>
        <taxon>Burkholderiales</taxon>
        <taxon>Burkholderiaceae</taxon>
        <taxon>Paraburkholderia</taxon>
    </lineage>
</organism>
<evidence type="ECO:0000313" key="8">
    <source>
        <dbReference type="EMBL" id="QGZ65013.1"/>
    </source>
</evidence>
<comment type="subcellular location">
    <subcellularLocation>
        <location evidence="1">Cell membrane</location>
        <topology evidence="1">Multi-pass membrane protein</topology>
    </subcellularLocation>
</comment>
<dbReference type="Pfam" id="PF07690">
    <property type="entry name" value="MFS_1"/>
    <property type="match status" value="1"/>
</dbReference>
<protein>
    <submittedName>
        <fullName evidence="8">MFS transporter</fullName>
    </submittedName>
</protein>
<keyword evidence="2" id="KW-1003">Cell membrane</keyword>
<dbReference type="PANTHER" id="PTHR43124:SF3">
    <property type="entry name" value="CHLORAMPHENICOL EFFLUX PUMP RV0191"/>
    <property type="match status" value="1"/>
</dbReference>
<evidence type="ECO:0000313" key="9">
    <source>
        <dbReference type="Proteomes" id="UP000433577"/>
    </source>
</evidence>
<reference evidence="8 9" key="1">
    <citation type="submission" date="2019-12" db="EMBL/GenBank/DDBJ databases">
        <title>Paraburkholderia acidiphila 7Q-K02 sp. nov and Paraburkholderia acidisoli DHF22 sp. nov., two strains isolated from forest soil.</title>
        <authorList>
            <person name="Gao Z."/>
            <person name="Qiu L."/>
        </authorList>
    </citation>
    <scope>NUCLEOTIDE SEQUENCE [LARGE SCALE GENOMIC DNA]</scope>
    <source>
        <strain evidence="8 9">DHF22</strain>
    </source>
</reference>
<gene>
    <name evidence="8" type="ORF">FAZ98_24790</name>
</gene>
<evidence type="ECO:0000256" key="4">
    <source>
        <dbReference type="ARBA" id="ARBA00022989"/>
    </source>
</evidence>